<evidence type="ECO:0000256" key="2">
    <source>
        <dbReference type="ARBA" id="ARBA00022630"/>
    </source>
</evidence>
<evidence type="ECO:0000256" key="3">
    <source>
        <dbReference type="ARBA" id="ARBA00023002"/>
    </source>
</evidence>
<keyword evidence="2" id="KW-0285">Flavoprotein</keyword>
<evidence type="ECO:0000313" key="6">
    <source>
        <dbReference type="Proteomes" id="UP000465266"/>
    </source>
</evidence>
<evidence type="ECO:0000313" key="5">
    <source>
        <dbReference type="EMBL" id="GFF97884.1"/>
    </source>
</evidence>
<gene>
    <name evidence="5" type="ORF">IFM53868_09516</name>
</gene>
<protein>
    <submittedName>
        <fullName evidence="5">Thioredoxin reductase</fullName>
    </submittedName>
</protein>
<dbReference type="PANTHER" id="PTHR48105">
    <property type="entry name" value="THIOREDOXIN REDUCTASE 1-RELATED-RELATED"/>
    <property type="match status" value="1"/>
</dbReference>
<dbReference type="SUPFAM" id="SSF51905">
    <property type="entry name" value="FAD/NAD(P)-binding domain"/>
    <property type="match status" value="1"/>
</dbReference>
<dbReference type="InterPro" id="IPR023753">
    <property type="entry name" value="FAD/NAD-binding_dom"/>
</dbReference>
<dbReference type="EMBL" id="BLKG01000170">
    <property type="protein sequence ID" value="GFF97884.1"/>
    <property type="molecule type" value="Genomic_DNA"/>
</dbReference>
<name>A0ABQ1BEI5_9EURO</name>
<accession>A0ABQ1BEI5</accession>
<evidence type="ECO:0000256" key="1">
    <source>
        <dbReference type="ARBA" id="ARBA00009333"/>
    </source>
</evidence>
<feature type="domain" description="FAD/NAD(P)-binding" evidence="4">
    <location>
        <begin position="12"/>
        <end position="300"/>
    </location>
</feature>
<sequence length="320" mass="34435">MPMRQPIMEKLFDVLIVGGGPAGLSTALGLARQLHTAVIFDSNKYRNDAASRMHNVTTWDHQSPADFRAVARRELLNRYNTIQIQNTDIKEVRQTGNGTFEAIDAAGQVWEGRKLVLAVGVRDIPPDIEGYAAAWGQGIFHCLFCHGWEERGQESVGVLAIGDCAHMGPAMHLARMARRLSEKVTVYTDGAVELSQTLEEPLKREGFELVTTPIAKISMESGHGGVTVDLNDGSTRNEGFLVHKPISEVNGPFAQQLSLQLTQGGDISVKPPFYETTSVPGVFAVGDCGSVGKAVAQATSTGLWCASGLVAQLQAPVAKV</sequence>
<keyword evidence="6" id="KW-1185">Reference proteome</keyword>
<dbReference type="Pfam" id="PF07992">
    <property type="entry name" value="Pyr_redox_2"/>
    <property type="match status" value="1"/>
</dbReference>
<dbReference type="PRINTS" id="PR00469">
    <property type="entry name" value="PNDRDTASEII"/>
</dbReference>
<organism evidence="5 6">
    <name type="scientific">Aspergillus udagawae</name>
    <dbReference type="NCBI Taxonomy" id="91492"/>
    <lineage>
        <taxon>Eukaryota</taxon>
        <taxon>Fungi</taxon>
        <taxon>Dikarya</taxon>
        <taxon>Ascomycota</taxon>
        <taxon>Pezizomycotina</taxon>
        <taxon>Eurotiomycetes</taxon>
        <taxon>Eurotiomycetidae</taxon>
        <taxon>Eurotiales</taxon>
        <taxon>Aspergillaceae</taxon>
        <taxon>Aspergillus</taxon>
        <taxon>Aspergillus subgen. Fumigati</taxon>
    </lineage>
</organism>
<reference evidence="5 6" key="1">
    <citation type="submission" date="2020-01" db="EMBL/GenBank/DDBJ databases">
        <title>Draft genome sequence of Aspergillus udagawae IFM 53868.</title>
        <authorList>
            <person name="Takahashi H."/>
            <person name="Yaguchi T."/>
        </authorList>
    </citation>
    <scope>NUCLEOTIDE SEQUENCE [LARGE SCALE GENOMIC DNA]</scope>
    <source>
        <strain evidence="5 6">IFM 53868</strain>
    </source>
</reference>
<evidence type="ECO:0000259" key="4">
    <source>
        <dbReference type="Pfam" id="PF07992"/>
    </source>
</evidence>
<keyword evidence="3" id="KW-0560">Oxidoreductase</keyword>
<dbReference type="PRINTS" id="PR00368">
    <property type="entry name" value="FADPNR"/>
</dbReference>
<comment type="similarity">
    <text evidence="1">Belongs to the class-II pyridine nucleotide-disulfide oxidoreductase family.</text>
</comment>
<proteinExistence type="inferred from homology"/>
<dbReference type="Proteomes" id="UP000465266">
    <property type="component" value="Unassembled WGS sequence"/>
</dbReference>
<comment type="caution">
    <text evidence="5">The sequence shown here is derived from an EMBL/GenBank/DDBJ whole genome shotgun (WGS) entry which is preliminary data.</text>
</comment>
<dbReference type="Gene3D" id="3.50.50.60">
    <property type="entry name" value="FAD/NAD(P)-binding domain"/>
    <property type="match status" value="2"/>
</dbReference>
<dbReference type="InterPro" id="IPR036188">
    <property type="entry name" value="FAD/NAD-bd_sf"/>
</dbReference>
<dbReference type="InterPro" id="IPR050097">
    <property type="entry name" value="Ferredoxin-NADP_redctase_2"/>
</dbReference>